<dbReference type="Gene3D" id="3.30.420.10">
    <property type="entry name" value="Ribonuclease H-like superfamily/Ribonuclease H"/>
    <property type="match status" value="1"/>
</dbReference>
<dbReference type="InterPro" id="IPR017871">
    <property type="entry name" value="ABC_transporter-like_CS"/>
</dbReference>
<dbReference type="GO" id="GO:0003676">
    <property type="term" value="F:nucleic acid binding"/>
    <property type="evidence" value="ECO:0007669"/>
    <property type="project" value="InterPro"/>
</dbReference>
<dbReference type="InterPro" id="IPR043926">
    <property type="entry name" value="ABCG_dom"/>
</dbReference>
<evidence type="ECO:0000313" key="12">
    <source>
        <dbReference type="EMBL" id="CAD5232850.1"/>
    </source>
</evidence>
<dbReference type="Pfam" id="PF19055">
    <property type="entry name" value="ABC2_membrane_7"/>
    <property type="match status" value="1"/>
</dbReference>
<gene>
    <name evidence="12" type="ORF">BXYJ_LOCUS12941</name>
</gene>
<dbReference type="PANTHER" id="PTHR48041">
    <property type="entry name" value="ABC TRANSPORTER G FAMILY MEMBER 28"/>
    <property type="match status" value="1"/>
</dbReference>
<dbReference type="InterPro" id="IPR009057">
    <property type="entry name" value="Homeodomain-like_sf"/>
</dbReference>
<keyword evidence="5" id="KW-0812">Transmembrane</keyword>
<dbReference type="PROSITE" id="PS00211">
    <property type="entry name" value="ABC_TRANSPORTER_1"/>
    <property type="match status" value="1"/>
</dbReference>
<dbReference type="InterPro" id="IPR003439">
    <property type="entry name" value="ABC_transporter-like_ATP-bd"/>
</dbReference>
<dbReference type="Proteomes" id="UP000582659">
    <property type="component" value="Unassembled WGS sequence"/>
</dbReference>
<dbReference type="Pfam" id="PF13358">
    <property type="entry name" value="DDE_3"/>
    <property type="match status" value="1"/>
</dbReference>
<reference evidence="12" key="1">
    <citation type="submission" date="2020-09" db="EMBL/GenBank/DDBJ databases">
        <authorList>
            <person name="Kikuchi T."/>
        </authorList>
    </citation>
    <scope>NUCLEOTIDE SEQUENCE</scope>
    <source>
        <strain evidence="12">Ka4C1</strain>
    </source>
</reference>
<dbReference type="GO" id="GO:0005524">
    <property type="term" value="F:ATP binding"/>
    <property type="evidence" value="ECO:0007669"/>
    <property type="project" value="UniProtKB-KW"/>
</dbReference>
<evidence type="ECO:0000256" key="8">
    <source>
        <dbReference type="ARBA" id="ARBA00022989"/>
    </source>
</evidence>
<organism evidence="12 13">
    <name type="scientific">Bursaphelenchus xylophilus</name>
    <name type="common">Pinewood nematode worm</name>
    <name type="synonym">Aphelenchoides xylophilus</name>
    <dbReference type="NCBI Taxonomy" id="6326"/>
    <lineage>
        <taxon>Eukaryota</taxon>
        <taxon>Metazoa</taxon>
        <taxon>Ecdysozoa</taxon>
        <taxon>Nematoda</taxon>
        <taxon>Chromadorea</taxon>
        <taxon>Rhabditida</taxon>
        <taxon>Tylenchina</taxon>
        <taxon>Tylenchomorpha</taxon>
        <taxon>Aphelenchoidea</taxon>
        <taxon>Aphelenchoididae</taxon>
        <taxon>Bursaphelenchus</taxon>
    </lineage>
</organism>
<dbReference type="Gene3D" id="3.40.50.300">
    <property type="entry name" value="P-loop containing nucleotide triphosphate hydrolases"/>
    <property type="match status" value="1"/>
</dbReference>
<dbReference type="InterPro" id="IPR050352">
    <property type="entry name" value="ABCG_transporters"/>
</dbReference>
<name>A0A7I8X918_BURXY</name>
<dbReference type="AlphaFoldDB" id="A0A7I8X918"/>
<proteinExistence type="inferred from homology"/>
<dbReference type="Pfam" id="PF00005">
    <property type="entry name" value="ABC_tran"/>
    <property type="match status" value="1"/>
</dbReference>
<feature type="region of interest" description="Disordered" evidence="10">
    <location>
        <begin position="1"/>
        <end position="24"/>
    </location>
</feature>
<protein>
    <submittedName>
        <fullName evidence="12">(pine wood nematode) hypothetical protein</fullName>
    </submittedName>
</protein>
<dbReference type="SMR" id="A0A7I8X918"/>
<dbReference type="InterPro" id="IPR027417">
    <property type="entry name" value="P-loop_NTPase"/>
</dbReference>
<evidence type="ECO:0000256" key="4">
    <source>
        <dbReference type="ARBA" id="ARBA00022448"/>
    </source>
</evidence>
<keyword evidence="8" id="KW-1133">Transmembrane helix</keyword>
<dbReference type="GO" id="GO:0005886">
    <property type="term" value="C:plasma membrane"/>
    <property type="evidence" value="ECO:0007669"/>
    <property type="project" value="TreeGrafter"/>
</dbReference>
<dbReference type="SMART" id="SM00382">
    <property type="entry name" value="AAA"/>
    <property type="match status" value="1"/>
</dbReference>
<dbReference type="SUPFAM" id="SSF52540">
    <property type="entry name" value="P-loop containing nucleoside triphosphate hydrolases"/>
    <property type="match status" value="1"/>
</dbReference>
<keyword evidence="9" id="KW-0472">Membrane</keyword>
<evidence type="ECO:0000256" key="5">
    <source>
        <dbReference type="ARBA" id="ARBA00022692"/>
    </source>
</evidence>
<evidence type="ECO:0000256" key="7">
    <source>
        <dbReference type="ARBA" id="ARBA00022840"/>
    </source>
</evidence>
<dbReference type="InterPro" id="IPR003593">
    <property type="entry name" value="AAA+_ATPase"/>
</dbReference>
<dbReference type="OrthoDB" id="66620at2759"/>
<comment type="caution">
    <text evidence="12">The sequence shown here is derived from an EMBL/GenBank/DDBJ whole genome shotgun (WGS) entry which is preliminary data.</text>
</comment>
<evidence type="ECO:0000256" key="10">
    <source>
        <dbReference type="SAM" id="MobiDB-lite"/>
    </source>
</evidence>
<dbReference type="GO" id="GO:0005634">
    <property type="term" value="C:nucleus"/>
    <property type="evidence" value="ECO:0007669"/>
    <property type="project" value="UniProtKB-SubCell"/>
</dbReference>
<keyword evidence="6" id="KW-0547">Nucleotide-binding</keyword>
<dbReference type="PROSITE" id="PS50893">
    <property type="entry name" value="ABC_TRANSPORTER_2"/>
    <property type="match status" value="1"/>
</dbReference>
<keyword evidence="4" id="KW-0813">Transport</keyword>
<dbReference type="EMBL" id="CAJFCV020000005">
    <property type="protein sequence ID" value="CAG9125929.1"/>
    <property type="molecule type" value="Genomic_DNA"/>
</dbReference>
<evidence type="ECO:0000256" key="1">
    <source>
        <dbReference type="ARBA" id="ARBA00004123"/>
    </source>
</evidence>
<keyword evidence="13" id="KW-1185">Reference proteome</keyword>
<dbReference type="PANTHER" id="PTHR48041:SF84">
    <property type="entry name" value="ABC TRANSPORTER DOMAIN-CONTAINING PROTEIN"/>
    <property type="match status" value="1"/>
</dbReference>
<evidence type="ECO:0000256" key="2">
    <source>
        <dbReference type="ARBA" id="ARBA00004141"/>
    </source>
</evidence>
<evidence type="ECO:0000256" key="3">
    <source>
        <dbReference type="ARBA" id="ARBA00005814"/>
    </source>
</evidence>
<dbReference type="InterPro" id="IPR036397">
    <property type="entry name" value="RNaseH_sf"/>
</dbReference>
<dbReference type="SUPFAM" id="SSF46689">
    <property type="entry name" value="Homeodomain-like"/>
    <property type="match status" value="1"/>
</dbReference>
<evidence type="ECO:0000256" key="9">
    <source>
        <dbReference type="ARBA" id="ARBA00023136"/>
    </source>
</evidence>
<dbReference type="GO" id="GO:0140359">
    <property type="term" value="F:ABC-type transporter activity"/>
    <property type="evidence" value="ECO:0007669"/>
    <property type="project" value="InterPro"/>
</dbReference>
<comment type="subcellular location">
    <subcellularLocation>
        <location evidence="2">Membrane</location>
        <topology evidence="2">Multi-pass membrane protein</topology>
    </subcellularLocation>
    <subcellularLocation>
        <location evidence="1">Nucleus</location>
    </subcellularLocation>
</comment>
<comment type="similarity">
    <text evidence="3">Belongs to the ABC transporter superfamily. ABCG family. Eye pigment precursor importer (TC 3.A.1.204) subfamily.</text>
</comment>
<feature type="domain" description="ABC transporter" evidence="11">
    <location>
        <begin position="41"/>
        <end position="282"/>
    </location>
</feature>
<dbReference type="InterPro" id="IPR013525">
    <property type="entry name" value="ABC2_TM"/>
</dbReference>
<dbReference type="EMBL" id="CAJFDI010000005">
    <property type="protein sequence ID" value="CAD5232850.1"/>
    <property type="molecule type" value="Genomic_DNA"/>
</dbReference>
<sequence>MVDYYPAETPLSENKSSKEVQSLDHSSPELSEILEAQPVRLAWKNICVTHPKTNRTILRDVCGFAEPGELVALMGASGAGKTTLLNTLLCRNLKGLEVSGRVLVDNHELFEKITMVSGYVQQEEMFCGRLTVEEHLRIQATLRLPHLNACKRQGRIDELLRLLGLMKCRNSKIGVSGVEKGISGGEAKRLLFASELLNNPPLMFCDEPTTGLDSAMAESVVNCMKELAKRNHTIICTIHQPSTSVFRTFDKVFFLANGRVAYYGTPASCVEAFSSLGYPCPKNYNPADLIIEKLAVEPGNEEECKNRIKTICDSFESSEAGRSFLSKSKEMTDESTVLYDRKTAPFYMQMSALLKRSFIDTWRNPAMARAKFIQKLFLGLFLGALYFQSDSDNFFGIQNINGAMYFIVAELTYSTLFGILSFMPADFPLVNRQEPYKPFTGGRNNEIEQGNGQVVVAKGGNKLLPGSPISLPSAVFLLKTMPISILGLDTCNMSGKRQCDIVRMLGVPKQTVSKAVKRFRELGHDGDRPRKGRKRTVNTARNRKIIKQRAERNSLVSMRKVAKETGLARESVRRIAKEHLQLQPYKLRKGQLLTEKNKQVRLERCKNLIRRHADEKLFSIQQTYNPQNSRRWSSDRPKEDAIVPRRQYPQSLMVWAGICASGKTPLIFVEKGVKINAKVYQKDILEKVVLPWSAEHFGQRRWTFQQDSAPAHSSKSTQDWIRAHFPDFIPSKEWPPYSPDLNPLDYSIWSILEARACSKPHDNIESLKASLIKEWKRLTAEEVRAAALNFTERLKLCVGAQGGHFETT</sequence>
<evidence type="ECO:0000256" key="6">
    <source>
        <dbReference type="ARBA" id="ARBA00022741"/>
    </source>
</evidence>
<dbReference type="CDD" id="cd03213">
    <property type="entry name" value="ABCG_EPDR"/>
    <property type="match status" value="1"/>
</dbReference>
<accession>A0A7I8X918</accession>
<dbReference type="GO" id="GO:0016887">
    <property type="term" value="F:ATP hydrolysis activity"/>
    <property type="evidence" value="ECO:0007669"/>
    <property type="project" value="InterPro"/>
</dbReference>
<dbReference type="Pfam" id="PF01061">
    <property type="entry name" value="ABC2_membrane"/>
    <property type="match status" value="1"/>
</dbReference>
<evidence type="ECO:0000259" key="11">
    <source>
        <dbReference type="PROSITE" id="PS50893"/>
    </source>
</evidence>
<dbReference type="InterPro" id="IPR038717">
    <property type="entry name" value="Tc1-like_DDE_dom"/>
</dbReference>
<keyword evidence="7" id="KW-0067">ATP-binding</keyword>
<dbReference type="Proteomes" id="UP000659654">
    <property type="component" value="Unassembled WGS sequence"/>
</dbReference>
<evidence type="ECO:0000313" key="13">
    <source>
        <dbReference type="Proteomes" id="UP000659654"/>
    </source>
</evidence>